<evidence type="ECO:0000313" key="2">
    <source>
        <dbReference type="Proteomes" id="UP000319499"/>
    </source>
</evidence>
<protein>
    <submittedName>
        <fullName evidence="1">Histidine kinase</fullName>
    </submittedName>
</protein>
<gene>
    <name evidence="1" type="ORF">ETU09_01135</name>
</gene>
<keyword evidence="1" id="KW-0808">Transferase</keyword>
<keyword evidence="2" id="KW-1185">Reference proteome</keyword>
<sequence>MKTLILTILTTINIVFSLHGQTADQIINKHLEVTGGLTAWKTFNSVILNGEIVLGKEESYKIKILQQRPNLNKTTMYIQDRGIILNGYNGKKAIKFNFTTNQIEEDLEYIPESFDSDLLEYNSKGFQAILIGTEKIGNSDCFKVKLIKNTNTITYFFDKNTYQLIRESNPQEIKTYSDFTKVSTLTFPMKTEVQIIGDNSNFTLVIDKVQVNPVISPKEFNF</sequence>
<name>A0A563DL76_9FLAO</name>
<dbReference type="Proteomes" id="UP000319499">
    <property type="component" value="Unassembled WGS sequence"/>
</dbReference>
<proteinExistence type="predicted"/>
<reference evidence="1 2" key="1">
    <citation type="submission" date="2019-02" db="EMBL/GenBank/DDBJ databases">
        <title>Apibacter muscae sp. nov.: a novel member of the house fly microbiota.</title>
        <authorList>
            <person name="Park R."/>
        </authorList>
    </citation>
    <scope>NUCLEOTIDE SEQUENCE [LARGE SCALE GENOMIC DNA]</scope>
    <source>
        <strain evidence="1 2">AL1</strain>
    </source>
</reference>
<dbReference type="AlphaFoldDB" id="A0A563DL76"/>
<comment type="caution">
    <text evidence="1">The sequence shown here is derived from an EMBL/GenBank/DDBJ whole genome shotgun (WGS) entry which is preliminary data.</text>
</comment>
<dbReference type="Gene3D" id="2.50.20.10">
    <property type="entry name" value="Lipoprotein localisation LolA/LolB/LppX"/>
    <property type="match status" value="1"/>
</dbReference>
<dbReference type="OrthoDB" id="1265741at2"/>
<dbReference type="RefSeq" id="WP_146291294.1">
    <property type="nucleotide sequence ID" value="NZ_SELH01000011.1"/>
</dbReference>
<accession>A0A563DL76</accession>
<evidence type="ECO:0000313" key="1">
    <source>
        <dbReference type="EMBL" id="TWP30633.1"/>
    </source>
</evidence>
<dbReference type="GO" id="GO:0016301">
    <property type="term" value="F:kinase activity"/>
    <property type="evidence" value="ECO:0007669"/>
    <property type="project" value="UniProtKB-KW"/>
</dbReference>
<organism evidence="1 2">
    <name type="scientific">Apibacter muscae</name>
    <dbReference type="NCBI Taxonomy" id="2509004"/>
    <lineage>
        <taxon>Bacteria</taxon>
        <taxon>Pseudomonadati</taxon>
        <taxon>Bacteroidota</taxon>
        <taxon>Flavobacteriia</taxon>
        <taxon>Flavobacteriales</taxon>
        <taxon>Weeksellaceae</taxon>
        <taxon>Apibacter</taxon>
    </lineage>
</organism>
<keyword evidence="1" id="KW-0418">Kinase</keyword>
<dbReference type="EMBL" id="SELH01000011">
    <property type="protein sequence ID" value="TWP30633.1"/>
    <property type="molecule type" value="Genomic_DNA"/>
</dbReference>